<accession>A0AAV9WUX4</accession>
<gene>
    <name evidence="1" type="ORF">TWF694_005519</name>
</gene>
<evidence type="ECO:0000313" key="1">
    <source>
        <dbReference type="EMBL" id="KAK6525380.1"/>
    </source>
</evidence>
<keyword evidence="2" id="KW-1185">Reference proteome</keyword>
<sequence>MGIFDPAMGDNAIRFRLQFLLAMKDKDKIPQSAFQSLRTYLIKLDPKSVLDEFDEVVLVETVSKPQNLANKVGEDPYVLIRLLVLYAYLRSPEKGIRLQQGRDHANLESKIVALEWWVFVKNAYDNVKPNYLPQEIKLLLAYEDWLMPLLKDQWESHPDRCTDILLGWFIAGIEKWGTIDRYQEPHDHKLLRLFNQYKLGIKVPIAYLEYHEREDQIPVFEPMKHRVTVSAFTLIYHYVQDNNLFNNEEILIAVVKHMFESFVRPAWYKVSEDRRPKGYTGVYSMGMEILRGASETTMARVALKSRDETHHSHTRDTFLYLMKNCKNNGMGMLGPRQQGQENVKVHRFIDASWALSNVLDLLQFLIPVDAYMRHRLREYDTVAQFCHFINFFTEKAEPPRNIPREENAATAAFLKVPLVTQPYLAGLLLSLSNYLKAIFETWEKDDYVEPRMLKQKDAVLDLATEAVVAANLLFRMERARKGLPLDV</sequence>
<name>A0AAV9WUX4_9PEZI</name>
<comment type="caution">
    <text evidence="1">The sequence shown here is derived from an EMBL/GenBank/DDBJ whole genome shotgun (WGS) entry which is preliminary data.</text>
</comment>
<dbReference type="Proteomes" id="UP001365542">
    <property type="component" value="Unassembled WGS sequence"/>
</dbReference>
<protein>
    <submittedName>
        <fullName evidence="1">Uncharacterized protein</fullName>
    </submittedName>
</protein>
<reference evidence="1 2" key="1">
    <citation type="submission" date="2019-10" db="EMBL/GenBank/DDBJ databases">
        <authorList>
            <person name="Palmer J.M."/>
        </authorList>
    </citation>
    <scope>NUCLEOTIDE SEQUENCE [LARGE SCALE GENOMIC DNA]</scope>
    <source>
        <strain evidence="1 2">TWF694</strain>
    </source>
</reference>
<dbReference type="EMBL" id="JAVHJO010000017">
    <property type="protein sequence ID" value="KAK6525380.1"/>
    <property type="molecule type" value="Genomic_DNA"/>
</dbReference>
<organism evidence="1 2">
    <name type="scientific">Orbilia ellipsospora</name>
    <dbReference type="NCBI Taxonomy" id="2528407"/>
    <lineage>
        <taxon>Eukaryota</taxon>
        <taxon>Fungi</taxon>
        <taxon>Dikarya</taxon>
        <taxon>Ascomycota</taxon>
        <taxon>Pezizomycotina</taxon>
        <taxon>Orbiliomycetes</taxon>
        <taxon>Orbiliales</taxon>
        <taxon>Orbiliaceae</taxon>
        <taxon>Orbilia</taxon>
    </lineage>
</organism>
<evidence type="ECO:0000313" key="2">
    <source>
        <dbReference type="Proteomes" id="UP001365542"/>
    </source>
</evidence>
<proteinExistence type="predicted"/>
<dbReference type="AlphaFoldDB" id="A0AAV9WUX4"/>